<protein>
    <recommendedName>
        <fullName evidence="4">Nucleotidyltransferase domain-containing protein</fullName>
    </recommendedName>
</protein>
<feature type="compositionally biased region" description="Polar residues" evidence="1">
    <location>
        <begin position="136"/>
        <end position="146"/>
    </location>
</feature>
<dbReference type="OrthoDB" id="4300693at2"/>
<dbReference type="Proteomes" id="UP000278081">
    <property type="component" value="Unassembled WGS sequence"/>
</dbReference>
<comment type="caution">
    <text evidence="2">The sequence shown here is derived from an EMBL/GenBank/DDBJ whole genome shotgun (WGS) entry which is preliminary data.</text>
</comment>
<evidence type="ECO:0000256" key="1">
    <source>
        <dbReference type="SAM" id="MobiDB-lite"/>
    </source>
</evidence>
<organism evidence="2 3">
    <name type="scientific">Rhizobium chutanense</name>
    <dbReference type="NCBI Taxonomy" id="2035448"/>
    <lineage>
        <taxon>Bacteria</taxon>
        <taxon>Pseudomonadati</taxon>
        <taxon>Pseudomonadota</taxon>
        <taxon>Alphaproteobacteria</taxon>
        <taxon>Hyphomicrobiales</taxon>
        <taxon>Rhizobiaceae</taxon>
        <taxon>Rhizobium/Agrobacterium group</taxon>
        <taxon>Rhizobium</taxon>
    </lineage>
</organism>
<accession>A0A432P432</accession>
<proteinExistence type="predicted"/>
<feature type="region of interest" description="Disordered" evidence="1">
    <location>
        <begin position="119"/>
        <end position="146"/>
    </location>
</feature>
<sequence length="146" mass="16428">MKQLRAAQSTSEKRKKASYVGVPAIFELQMACHVLVKAYGASIYHVGSSLERPDWRDVDLAMILDDEAFQREFPNAPLHSASWELDPKWLILTVALSKWLSEKSGVPVDFKFQPRTFANERHSGPRNPIGRYITANPASQEDNADA</sequence>
<name>A0A432P432_9HYPH</name>
<evidence type="ECO:0000313" key="2">
    <source>
        <dbReference type="EMBL" id="RUM06892.1"/>
    </source>
</evidence>
<dbReference type="EMBL" id="RJTJ01000008">
    <property type="protein sequence ID" value="RUM06892.1"/>
    <property type="molecule type" value="Genomic_DNA"/>
</dbReference>
<gene>
    <name evidence="2" type="ORF">EFR84_11230</name>
</gene>
<evidence type="ECO:0008006" key="4">
    <source>
        <dbReference type="Google" id="ProtNLM"/>
    </source>
</evidence>
<reference evidence="2 3" key="1">
    <citation type="submission" date="2018-11" db="EMBL/GenBank/DDBJ databases">
        <title>Rhizobium chutanense sp. nov., isolated from root nodules of Phaseolus vulgaris in China.</title>
        <authorList>
            <person name="Huo Y."/>
        </authorList>
    </citation>
    <scope>NUCLEOTIDE SEQUENCE [LARGE SCALE GENOMIC DNA]</scope>
    <source>
        <strain evidence="2 3">C16</strain>
    </source>
</reference>
<evidence type="ECO:0000313" key="3">
    <source>
        <dbReference type="Proteomes" id="UP000278081"/>
    </source>
</evidence>
<dbReference type="AlphaFoldDB" id="A0A432P432"/>